<keyword evidence="3" id="KW-1185">Reference proteome</keyword>
<gene>
    <name evidence="2" type="primary">AVEN_58908_1</name>
    <name evidence="2" type="ORF">CDAR_432311</name>
</gene>
<dbReference type="EMBL" id="BPLQ01010632">
    <property type="protein sequence ID" value="GIY52138.1"/>
    <property type="molecule type" value="Genomic_DNA"/>
</dbReference>
<comment type="caution">
    <text evidence="2">The sequence shown here is derived from an EMBL/GenBank/DDBJ whole genome shotgun (WGS) entry which is preliminary data.</text>
</comment>
<evidence type="ECO:0000256" key="1">
    <source>
        <dbReference type="SAM" id="Phobius"/>
    </source>
</evidence>
<keyword evidence="1" id="KW-1133">Transmembrane helix</keyword>
<proteinExistence type="predicted"/>
<reference evidence="2 3" key="1">
    <citation type="submission" date="2021-06" db="EMBL/GenBank/DDBJ databases">
        <title>Caerostris darwini draft genome.</title>
        <authorList>
            <person name="Kono N."/>
            <person name="Arakawa K."/>
        </authorList>
    </citation>
    <scope>NUCLEOTIDE SEQUENCE [LARGE SCALE GENOMIC DNA]</scope>
</reference>
<dbReference type="AlphaFoldDB" id="A0AAV4U322"/>
<feature type="transmembrane region" description="Helical" evidence="1">
    <location>
        <begin position="12"/>
        <end position="31"/>
    </location>
</feature>
<keyword evidence="1" id="KW-0812">Transmembrane</keyword>
<keyword evidence="1" id="KW-0472">Membrane</keyword>
<feature type="transmembrane region" description="Helical" evidence="1">
    <location>
        <begin position="116"/>
        <end position="140"/>
    </location>
</feature>
<evidence type="ECO:0000313" key="3">
    <source>
        <dbReference type="Proteomes" id="UP001054837"/>
    </source>
</evidence>
<dbReference type="Proteomes" id="UP001054837">
    <property type="component" value="Unassembled WGS sequence"/>
</dbReference>
<accession>A0AAV4U322</accession>
<feature type="transmembrane region" description="Helical" evidence="1">
    <location>
        <begin position="86"/>
        <end position="110"/>
    </location>
</feature>
<protein>
    <submittedName>
        <fullName evidence="2">Uncharacterized protein</fullName>
    </submittedName>
</protein>
<organism evidence="2 3">
    <name type="scientific">Caerostris darwini</name>
    <dbReference type="NCBI Taxonomy" id="1538125"/>
    <lineage>
        <taxon>Eukaryota</taxon>
        <taxon>Metazoa</taxon>
        <taxon>Ecdysozoa</taxon>
        <taxon>Arthropoda</taxon>
        <taxon>Chelicerata</taxon>
        <taxon>Arachnida</taxon>
        <taxon>Araneae</taxon>
        <taxon>Araneomorphae</taxon>
        <taxon>Entelegynae</taxon>
        <taxon>Araneoidea</taxon>
        <taxon>Araneidae</taxon>
        <taxon>Caerostris</taxon>
    </lineage>
</organism>
<name>A0AAV4U322_9ARAC</name>
<evidence type="ECO:0000313" key="2">
    <source>
        <dbReference type="EMBL" id="GIY52138.1"/>
    </source>
</evidence>
<sequence>MGFSEKLHQWYLEAKSFDFFLCLSAIIFAFLGNEKTAFSKQQNCFSVSIQSLFEAFLRAFLAEAMSFLTWKAIVYTEEVSTHRRGLVLIFLFIIHALWIYLTNLCFTCMLTKVETVITLLEFLALITISSSIIRCVIMVLKKSWTHFYDKATTTPILSQYDDMDPIKEQEFLQSKSRRRRERNKVSMPEISEIAPPNFGTEFPDVSPESGIPYCRHRTNMKSPVTVLKSKDLKNTPVPVKPNVRNQIPLTESPYPLIKSRKNLKPAWDFLESKTRSGVIYNKVKVDKSTCNKKRTKNTITSSRASSKS</sequence>